<feature type="compositionally biased region" description="Polar residues" evidence="1">
    <location>
        <begin position="16"/>
        <end position="27"/>
    </location>
</feature>
<name>A0AAV3R830_LITER</name>
<sequence length="127" mass="14212">MEQGATSIRDDHSCQEWGTSSITSGSLPQDIWRPKTKDPVPTKEKGPPSPRERTHETNQEQVGESKDQPSRHSLSRGSRGKDSHQILCHELTYPYAVYKCHSLPDTRAYKVSVVNTNEKKINVTPGA</sequence>
<dbReference type="InterPro" id="IPR004873">
    <property type="entry name" value="BURP_dom"/>
</dbReference>
<protein>
    <recommendedName>
        <fullName evidence="2">BURP domain-containing protein</fullName>
    </recommendedName>
</protein>
<feature type="region of interest" description="Disordered" evidence="1">
    <location>
        <begin position="1"/>
        <end position="85"/>
    </location>
</feature>
<feature type="domain" description="BURP" evidence="2">
    <location>
        <begin position="69"/>
        <end position="122"/>
    </location>
</feature>
<evidence type="ECO:0000313" key="3">
    <source>
        <dbReference type="EMBL" id="GAA0171260.1"/>
    </source>
</evidence>
<evidence type="ECO:0000256" key="1">
    <source>
        <dbReference type="SAM" id="MobiDB-lite"/>
    </source>
</evidence>
<dbReference type="EMBL" id="BAABME010040786">
    <property type="protein sequence ID" value="GAA0171260.1"/>
    <property type="molecule type" value="Genomic_DNA"/>
</dbReference>
<evidence type="ECO:0000259" key="2">
    <source>
        <dbReference type="Pfam" id="PF03181"/>
    </source>
</evidence>
<comment type="caution">
    <text evidence="3">The sequence shown here is derived from an EMBL/GenBank/DDBJ whole genome shotgun (WGS) entry which is preliminary data.</text>
</comment>
<evidence type="ECO:0000313" key="4">
    <source>
        <dbReference type="Proteomes" id="UP001454036"/>
    </source>
</evidence>
<dbReference type="Proteomes" id="UP001454036">
    <property type="component" value="Unassembled WGS sequence"/>
</dbReference>
<keyword evidence="4" id="KW-1185">Reference proteome</keyword>
<accession>A0AAV3R830</accession>
<organism evidence="3 4">
    <name type="scientific">Lithospermum erythrorhizon</name>
    <name type="common">Purple gromwell</name>
    <name type="synonym">Lithospermum officinale var. erythrorhizon</name>
    <dbReference type="NCBI Taxonomy" id="34254"/>
    <lineage>
        <taxon>Eukaryota</taxon>
        <taxon>Viridiplantae</taxon>
        <taxon>Streptophyta</taxon>
        <taxon>Embryophyta</taxon>
        <taxon>Tracheophyta</taxon>
        <taxon>Spermatophyta</taxon>
        <taxon>Magnoliopsida</taxon>
        <taxon>eudicotyledons</taxon>
        <taxon>Gunneridae</taxon>
        <taxon>Pentapetalae</taxon>
        <taxon>asterids</taxon>
        <taxon>lamiids</taxon>
        <taxon>Boraginales</taxon>
        <taxon>Boraginaceae</taxon>
        <taxon>Boraginoideae</taxon>
        <taxon>Lithospermeae</taxon>
        <taxon>Lithospermum</taxon>
    </lineage>
</organism>
<gene>
    <name evidence="3" type="ORF">LIER_43897</name>
</gene>
<dbReference type="AlphaFoldDB" id="A0AAV3R830"/>
<proteinExistence type="predicted"/>
<reference evidence="3 4" key="1">
    <citation type="submission" date="2024-01" db="EMBL/GenBank/DDBJ databases">
        <title>The complete chloroplast genome sequence of Lithospermum erythrorhizon: insights into the phylogenetic relationship among Boraginaceae species and the maternal lineages of purple gromwells.</title>
        <authorList>
            <person name="Okada T."/>
            <person name="Watanabe K."/>
        </authorList>
    </citation>
    <scope>NUCLEOTIDE SEQUENCE [LARGE SCALE GENOMIC DNA]</scope>
</reference>
<feature type="compositionally biased region" description="Basic and acidic residues" evidence="1">
    <location>
        <begin position="32"/>
        <end position="70"/>
    </location>
</feature>
<dbReference type="Pfam" id="PF03181">
    <property type="entry name" value="BURP"/>
    <property type="match status" value="1"/>
</dbReference>